<comment type="similarity">
    <text evidence="2">Belongs to the ARMET family.</text>
</comment>
<feature type="domain" description="ARMET N-terminal" evidence="10">
    <location>
        <begin position="31"/>
        <end position="119"/>
    </location>
</feature>
<organism evidence="11">
    <name type="scientific">Octactis speculum</name>
    <dbReference type="NCBI Taxonomy" id="3111310"/>
    <lineage>
        <taxon>Eukaryota</taxon>
        <taxon>Sar</taxon>
        <taxon>Stramenopiles</taxon>
        <taxon>Ochrophyta</taxon>
        <taxon>Dictyochophyceae</taxon>
        <taxon>Dictyochales</taxon>
        <taxon>Dictyochaceae</taxon>
        <taxon>Octactis</taxon>
    </lineage>
</organism>
<dbReference type="Gene3D" id="1.10.720.30">
    <property type="entry name" value="SAP domain"/>
    <property type="match status" value="1"/>
</dbReference>
<dbReference type="SUPFAM" id="SSF68906">
    <property type="entry name" value="SAP domain"/>
    <property type="match status" value="1"/>
</dbReference>
<feature type="chain" id="PRO_5031438729" description="Mesencephalic astrocyte-derived neurotrophic factor homolog" evidence="8">
    <location>
        <begin position="23"/>
        <end position="170"/>
    </location>
</feature>
<accession>A0A7S2GYF7</accession>
<keyword evidence="5 8" id="KW-0732">Signal</keyword>
<proteinExistence type="inferred from homology"/>
<feature type="domain" description="ARMET C-terminal" evidence="9">
    <location>
        <begin position="129"/>
        <end position="166"/>
    </location>
</feature>
<dbReference type="Pfam" id="PF20145">
    <property type="entry name" value="ARMET_N"/>
    <property type="match status" value="1"/>
</dbReference>
<dbReference type="InterPro" id="IPR045332">
    <property type="entry name" value="ARMET_N"/>
</dbReference>
<keyword evidence="6" id="KW-1015">Disulfide bond</keyword>
<evidence type="ECO:0000256" key="5">
    <source>
        <dbReference type="ARBA" id="ARBA00022729"/>
    </source>
</evidence>
<name>A0A7S2GYF7_9STRA</name>
<dbReference type="Pfam" id="PF10208">
    <property type="entry name" value="ARMET_C"/>
    <property type="match status" value="1"/>
</dbReference>
<dbReference type="AlphaFoldDB" id="A0A7S2GYF7"/>
<dbReference type="PANTHER" id="PTHR12990">
    <property type="entry name" value="ARMET-LIKE PROTEIN"/>
    <property type="match status" value="1"/>
</dbReference>
<feature type="signal peptide" evidence="8">
    <location>
        <begin position="1"/>
        <end position="22"/>
    </location>
</feature>
<dbReference type="InterPro" id="IPR019345">
    <property type="entry name" value="ARMET_C"/>
</dbReference>
<sequence length="170" mass="18837">MRTVNLIVTLAALLGAVSPVVGKAKTPDPAECEVCIKVLETIDDTIPKDEKTSKTSIEEAIGKYCASSELGQKEKKMCYYMDPIKRNIAHPFSLKMPKDRVCKRLKKDNEDICNVKYAVKVAKDSSAKDVSKLRVKALKAILNDRGVDCNGCLEKADYVKQVMDTAHMDL</sequence>
<protein>
    <recommendedName>
        <fullName evidence="3">Mesencephalic astrocyte-derived neurotrophic factor homolog</fullName>
    </recommendedName>
    <alternativeName>
        <fullName evidence="7">MANF/CDNF-like protein</fullName>
    </alternativeName>
</protein>
<evidence type="ECO:0000256" key="4">
    <source>
        <dbReference type="ARBA" id="ARBA00022525"/>
    </source>
</evidence>
<evidence type="ECO:0000256" key="2">
    <source>
        <dbReference type="ARBA" id="ARBA00005617"/>
    </source>
</evidence>
<evidence type="ECO:0000313" key="11">
    <source>
        <dbReference type="EMBL" id="CAD9475251.1"/>
    </source>
</evidence>
<dbReference type="EMBL" id="HBGS01054907">
    <property type="protein sequence ID" value="CAD9475251.1"/>
    <property type="molecule type" value="Transcribed_RNA"/>
</dbReference>
<dbReference type="InterPro" id="IPR045333">
    <property type="entry name" value="ARMET-like"/>
</dbReference>
<evidence type="ECO:0000259" key="9">
    <source>
        <dbReference type="Pfam" id="PF10208"/>
    </source>
</evidence>
<comment type="subcellular location">
    <subcellularLocation>
        <location evidence="1">Secreted</location>
    </subcellularLocation>
</comment>
<dbReference type="Gene3D" id="1.10.225.10">
    <property type="entry name" value="Saposin-like"/>
    <property type="match status" value="1"/>
</dbReference>
<evidence type="ECO:0000256" key="3">
    <source>
        <dbReference type="ARBA" id="ARBA00014267"/>
    </source>
</evidence>
<dbReference type="GO" id="GO:0005576">
    <property type="term" value="C:extracellular region"/>
    <property type="evidence" value="ECO:0007669"/>
    <property type="project" value="UniProtKB-SubCell"/>
</dbReference>
<keyword evidence="4" id="KW-0964">Secreted</keyword>
<gene>
    <name evidence="11" type="ORF">DSPE1174_LOCUS28391</name>
</gene>
<evidence type="ECO:0000256" key="7">
    <source>
        <dbReference type="ARBA" id="ARBA00032923"/>
    </source>
</evidence>
<evidence type="ECO:0000256" key="8">
    <source>
        <dbReference type="SAM" id="SignalP"/>
    </source>
</evidence>
<evidence type="ECO:0000256" key="6">
    <source>
        <dbReference type="ARBA" id="ARBA00023157"/>
    </source>
</evidence>
<evidence type="ECO:0000259" key="10">
    <source>
        <dbReference type="Pfam" id="PF20145"/>
    </source>
</evidence>
<evidence type="ECO:0000256" key="1">
    <source>
        <dbReference type="ARBA" id="ARBA00004613"/>
    </source>
</evidence>
<dbReference type="PANTHER" id="PTHR12990:SF5">
    <property type="entry name" value="MESENCEPHALIC ASTROCYTE-DERIVED NEUROTROPHIC FACTOR HOMOLOG"/>
    <property type="match status" value="1"/>
</dbReference>
<reference evidence="11" key="1">
    <citation type="submission" date="2021-01" db="EMBL/GenBank/DDBJ databases">
        <authorList>
            <person name="Corre E."/>
            <person name="Pelletier E."/>
            <person name="Niang G."/>
            <person name="Scheremetjew M."/>
            <person name="Finn R."/>
            <person name="Kale V."/>
            <person name="Holt S."/>
            <person name="Cochrane G."/>
            <person name="Meng A."/>
            <person name="Brown T."/>
            <person name="Cohen L."/>
        </authorList>
    </citation>
    <scope>NUCLEOTIDE SEQUENCE</scope>
    <source>
        <strain evidence="11">CCMP1381</strain>
    </source>
</reference>
<dbReference type="InterPro" id="IPR036361">
    <property type="entry name" value="SAP_dom_sf"/>
</dbReference>